<accession>A0A143H9B2</accession>
<evidence type="ECO:0000256" key="7">
    <source>
        <dbReference type="ARBA" id="ARBA00048062"/>
    </source>
</evidence>
<comment type="catalytic activity">
    <reaction evidence="7">
        <text>a medium-chain fatty acyl-CoA + H2O = a medium-chain fatty acid + CoA + H(+)</text>
        <dbReference type="Rhea" id="RHEA:68184"/>
        <dbReference type="ChEBI" id="CHEBI:15377"/>
        <dbReference type="ChEBI" id="CHEBI:15378"/>
        <dbReference type="ChEBI" id="CHEBI:57287"/>
        <dbReference type="ChEBI" id="CHEBI:59558"/>
        <dbReference type="ChEBI" id="CHEBI:90546"/>
    </reaction>
</comment>
<dbReference type="Gene3D" id="3.10.129.10">
    <property type="entry name" value="Hotdog Thioesterase"/>
    <property type="match status" value="1"/>
</dbReference>
<evidence type="ECO:0000256" key="5">
    <source>
        <dbReference type="ARBA" id="ARBA00038894"/>
    </source>
</evidence>
<dbReference type="AlphaFoldDB" id="A0A143H9B2"/>
<evidence type="ECO:0000313" key="10">
    <source>
        <dbReference type="Proteomes" id="UP000076021"/>
    </source>
</evidence>
<dbReference type="InterPro" id="IPR006683">
    <property type="entry name" value="Thioestr_dom"/>
</dbReference>
<dbReference type="KEGG" id="rst:ATY39_00935"/>
<organism evidence="9 10">
    <name type="scientific">Rummeliibacillus stabekisii</name>
    <dbReference type="NCBI Taxonomy" id="241244"/>
    <lineage>
        <taxon>Bacteria</taxon>
        <taxon>Bacillati</taxon>
        <taxon>Bacillota</taxon>
        <taxon>Bacilli</taxon>
        <taxon>Bacillales</taxon>
        <taxon>Caryophanaceae</taxon>
        <taxon>Rummeliibacillus</taxon>
    </lineage>
</organism>
<reference evidence="10" key="2">
    <citation type="submission" date="2016-03" db="EMBL/GenBank/DDBJ databases">
        <authorList>
            <person name="Ploux O."/>
        </authorList>
    </citation>
    <scope>NUCLEOTIDE SEQUENCE [LARGE SCALE GENOMIC DNA]</scope>
    <source>
        <strain evidence="10">PP9</strain>
    </source>
</reference>
<dbReference type="EMBL" id="CP014806">
    <property type="protein sequence ID" value="AMW98106.1"/>
    <property type="molecule type" value="Genomic_DNA"/>
</dbReference>
<comment type="catalytic activity">
    <reaction evidence="3">
        <text>a long-chain fatty acyl-CoA + H2O = a long-chain fatty acid + CoA + H(+)</text>
        <dbReference type="Rhea" id="RHEA:67680"/>
        <dbReference type="ChEBI" id="CHEBI:15377"/>
        <dbReference type="ChEBI" id="CHEBI:15378"/>
        <dbReference type="ChEBI" id="CHEBI:57287"/>
        <dbReference type="ChEBI" id="CHEBI:57560"/>
        <dbReference type="ChEBI" id="CHEBI:83139"/>
    </reaction>
</comment>
<evidence type="ECO:0000256" key="3">
    <source>
        <dbReference type="ARBA" id="ARBA00036002"/>
    </source>
</evidence>
<evidence type="ECO:0000259" key="8">
    <source>
        <dbReference type="Pfam" id="PF03061"/>
    </source>
</evidence>
<name>A0A143H9B2_9BACL</name>
<keyword evidence="1" id="KW-0378">Hydrolase</keyword>
<dbReference type="NCBIfam" id="TIGR00369">
    <property type="entry name" value="unchar_dom_1"/>
    <property type="match status" value="1"/>
</dbReference>
<evidence type="ECO:0000256" key="4">
    <source>
        <dbReference type="ARBA" id="ARBA00038381"/>
    </source>
</evidence>
<dbReference type="SUPFAM" id="SSF54637">
    <property type="entry name" value="Thioesterase/thiol ester dehydrase-isomerase"/>
    <property type="match status" value="1"/>
</dbReference>
<dbReference type="PANTHER" id="PTHR43240:SF20">
    <property type="entry name" value="MEDIUM_LONG-CHAIN ACYL-COA THIOESTERASE YIGI"/>
    <property type="match status" value="1"/>
</dbReference>
<protein>
    <recommendedName>
        <fullName evidence="6">Medium/long-chain acyl-CoA thioesterase YigI</fullName>
        <ecNumber evidence="5">3.1.2.20</ecNumber>
    </recommendedName>
</protein>
<evidence type="ECO:0000256" key="2">
    <source>
        <dbReference type="ARBA" id="ARBA00035880"/>
    </source>
</evidence>
<dbReference type="Proteomes" id="UP000076021">
    <property type="component" value="Chromosome"/>
</dbReference>
<dbReference type="STRING" id="241244.ATY39_00935"/>
<sequence>MTTMKSVQQRFEESPFWQTLGLEYIHAEDGIAEIAFDYKKELNNVVGTMHGGVFMSALDTVMGIATHTLGFKDVITIQLETRFLKPVTHGRVKGLARIISQTRSTTIVEGRLYDEEDELVGFATGTFKGSN</sequence>
<feature type="domain" description="Thioesterase" evidence="8">
    <location>
        <begin position="47"/>
        <end position="120"/>
    </location>
</feature>
<keyword evidence="10" id="KW-1185">Reference proteome</keyword>
<comment type="catalytic activity">
    <reaction evidence="2">
        <text>a fatty acyl-CoA + H2O = a fatty acid + CoA + H(+)</text>
        <dbReference type="Rhea" id="RHEA:16781"/>
        <dbReference type="ChEBI" id="CHEBI:15377"/>
        <dbReference type="ChEBI" id="CHEBI:15378"/>
        <dbReference type="ChEBI" id="CHEBI:28868"/>
        <dbReference type="ChEBI" id="CHEBI:57287"/>
        <dbReference type="ChEBI" id="CHEBI:77636"/>
        <dbReference type="EC" id="3.1.2.20"/>
    </reaction>
</comment>
<evidence type="ECO:0000256" key="6">
    <source>
        <dbReference type="ARBA" id="ARBA00040062"/>
    </source>
</evidence>
<dbReference type="InterPro" id="IPR029069">
    <property type="entry name" value="HotDog_dom_sf"/>
</dbReference>
<evidence type="ECO:0000256" key="1">
    <source>
        <dbReference type="ARBA" id="ARBA00022801"/>
    </source>
</evidence>
<dbReference type="EC" id="3.1.2.20" evidence="5"/>
<dbReference type="OrthoDB" id="337200at2"/>
<dbReference type="InterPro" id="IPR003736">
    <property type="entry name" value="PAAI_dom"/>
</dbReference>
<dbReference type="Pfam" id="PF03061">
    <property type="entry name" value="4HBT"/>
    <property type="match status" value="1"/>
</dbReference>
<dbReference type="GO" id="GO:0047617">
    <property type="term" value="F:fatty acyl-CoA hydrolase activity"/>
    <property type="evidence" value="ECO:0007669"/>
    <property type="project" value="UniProtKB-EC"/>
</dbReference>
<dbReference type="CDD" id="cd03443">
    <property type="entry name" value="PaaI_thioesterase"/>
    <property type="match status" value="1"/>
</dbReference>
<reference evidence="9 10" key="1">
    <citation type="journal article" date="2016" name="Genome Announc.">
        <title>Whole-Genome Sequence of Rummeliibacillus stabekisii Strain PP9 Isolated from Antarctic Soil.</title>
        <authorList>
            <person name="da Mota F.F."/>
            <person name="Vollu R.E."/>
            <person name="Jurelevicius D."/>
            <person name="Seldin L."/>
        </authorList>
    </citation>
    <scope>NUCLEOTIDE SEQUENCE [LARGE SCALE GENOMIC DNA]</scope>
    <source>
        <strain evidence="9 10">PP9</strain>
    </source>
</reference>
<dbReference type="PANTHER" id="PTHR43240">
    <property type="entry name" value="1,4-DIHYDROXY-2-NAPHTHOYL-COA THIOESTERASE 1"/>
    <property type="match status" value="1"/>
</dbReference>
<comment type="similarity">
    <text evidence="4">Belongs to the YigI thioesterase family.</text>
</comment>
<gene>
    <name evidence="9" type="ORF">ATY39_00935</name>
</gene>
<evidence type="ECO:0000313" key="9">
    <source>
        <dbReference type="EMBL" id="AMW98106.1"/>
    </source>
</evidence>
<proteinExistence type="inferred from homology"/>